<keyword evidence="2 3" id="KW-0560">Oxidoreductase</keyword>
<accession>A0ABV0J8N9</accession>
<evidence type="ECO:0000256" key="3">
    <source>
        <dbReference type="PIRNR" id="PIRNR036492"/>
    </source>
</evidence>
<dbReference type="Proteomes" id="UP001464891">
    <property type="component" value="Unassembled WGS sequence"/>
</dbReference>
<feature type="domain" description="Aldehyde dehydrogenase" evidence="6">
    <location>
        <begin position="6"/>
        <end position="424"/>
    </location>
</feature>
<sequence>MLIPDALEKQRTFFRSGQTQSVDFRLEQLKRLKQAILEAQTSIVDALNADLHKPVFEAYLTEIGILDELNYAIKNLRAWTKPRKVATPVTVLPATAQICPQPLGVVLIIAPWNYPFQLCIAPLIGAIAAGNCTILKPSELTPHTSQVIANLIRQHFDPAFITVIEGGVETSQQLLAERFDHIFFTGGTAIGKRVMAAAAEHLTPVTLELGGKSPCLVDADVPIDVAARRITWGKFTNAGQTCIAPDYLLVHRSIKPQLLQAIAQNIQAFYGDNPASSPDYGRIVNQKHFERLAPLLQSGQVVVGGDSNPTEHYIAPTVIDGVSWQDPVMQEEIFGPILPVLEYEDLNEAIAQINQRPKPLALYFFSQNQQRQAQVLQATSSGGVCINDTILQVGIPNLPFGGVGPSGMGRYHGKASFDTFSHERSILKKPFFLDLKLRYAPYKDKLRWIKQIIR</sequence>
<dbReference type="EMBL" id="JAMPKM010000007">
    <property type="protein sequence ID" value="MEP0818143.1"/>
    <property type="molecule type" value="Genomic_DNA"/>
</dbReference>
<dbReference type="InterPro" id="IPR016160">
    <property type="entry name" value="Ald_DH_CS_CYS"/>
</dbReference>
<evidence type="ECO:0000313" key="8">
    <source>
        <dbReference type="Proteomes" id="UP001464891"/>
    </source>
</evidence>
<dbReference type="PIRSF" id="PIRSF036492">
    <property type="entry name" value="ALDH"/>
    <property type="match status" value="1"/>
</dbReference>
<dbReference type="PANTHER" id="PTHR43570">
    <property type="entry name" value="ALDEHYDE DEHYDROGENASE"/>
    <property type="match status" value="1"/>
</dbReference>
<dbReference type="Gene3D" id="3.40.605.10">
    <property type="entry name" value="Aldehyde Dehydrogenase, Chain A, domain 1"/>
    <property type="match status" value="1"/>
</dbReference>
<dbReference type="SUPFAM" id="SSF53720">
    <property type="entry name" value="ALDH-like"/>
    <property type="match status" value="1"/>
</dbReference>
<evidence type="ECO:0000256" key="5">
    <source>
        <dbReference type="RuleBase" id="RU003345"/>
    </source>
</evidence>
<dbReference type="InterPro" id="IPR016163">
    <property type="entry name" value="Ald_DH_C"/>
</dbReference>
<dbReference type="PROSITE" id="PS00070">
    <property type="entry name" value="ALDEHYDE_DEHYDR_CYS"/>
    <property type="match status" value="1"/>
</dbReference>
<evidence type="ECO:0000256" key="1">
    <source>
        <dbReference type="ARBA" id="ARBA00009986"/>
    </source>
</evidence>
<feature type="active site" evidence="4">
    <location>
        <position position="208"/>
    </location>
</feature>
<reference evidence="7 8" key="1">
    <citation type="submission" date="2022-04" db="EMBL/GenBank/DDBJ databases">
        <title>Positive selection, recombination, and allopatry shape intraspecific diversity of widespread and dominant cyanobacteria.</title>
        <authorList>
            <person name="Wei J."/>
            <person name="Shu W."/>
            <person name="Hu C."/>
        </authorList>
    </citation>
    <scope>NUCLEOTIDE SEQUENCE [LARGE SCALE GENOMIC DNA]</scope>
    <source>
        <strain evidence="7 8">GB2-A4</strain>
    </source>
</reference>
<dbReference type="RefSeq" id="WP_190432602.1">
    <property type="nucleotide sequence ID" value="NZ_JAMPKM010000007.1"/>
</dbReference>
<name>A0ABV0J8N9_9CYAN</name>
<dbReference type="InterPro" id="IPR012394">
    <property type="entry name" value="Aldehyde_DH_NAD(P)"/>
</dbReference>
<dbReference type="Pfam" id="PF00171">
    <property type="entry name" value="Aldedh"/>
    <property type="match status" value="1"/>
</dbReference>
<dbReference type="Gene3D" id="3.40.309.10">
    <property type="entry name" value="Aldehyde Dehydrogenase, Chain A, domain 2"/>
    <property type="match status" value="1"/>
</dbReference>
<evidence type="ECO:0000256" key="4">
    <source>
        <dbReference type="PROSITE-ProRule" id="PRU10007"/>
    </source>
</evidence>
<gene>
    <name evidence="7" type="ORF">NC998_13660</name>
</gene>
<dbReference type="InterPro" id="IPR016162">
    <property type="entry name" value="Ald_DH_N"/>
</dbReference>
<keyword evidence="8" id="KW-1185">Reference proteome</keyword>
<evidence type="ECO:0000256" key="2">
    <source>
        <dbReference type="ARBA" id="ARBA00023002"/>
    </source>
</evidence>
<dbReference type="InterPro" id="IPR015590">
    <property type="entry name" value="Aldehyde_DH_dom"/>
</dbReference>
<dbReference type="InterPro" id="IPR016161">
    <property type="entry name" value="Ald_DH/histidinol_DH"/>
</dbReference>
<evidence type="ECO:0000313" key="7">
    <source>
        <dbReference type="EMBL" id="MEP0818143.1"/>
    </source>
</evidence>
<dbReference type="CDD" id="cd07136">
    <property type="entry name" value="ALDH_YwdH-P39616"/>
    <property type="match status" value="1"/>
</dbReference>
<proteinExistence type="inferred from homology"/>
<dbReference type="PROSITE" id="PS00687">
    <property type="entry name" value="ALDEHYDE_DEHYDR_GLU"/>
    <property type="match status" value="1"/>
</dbReference>
<organism evidence="7 8">
    <name type="scientific">Trichocoleus desertorum GB2-A4</name>
    <dbReference type="NCBI Taxonomy" id="2933944"/>
    <lineage>
        <taxon>Bacteria</taxon>
        <taxon>Bacillati</taxon>
        <taxon>Cyanobacteriota</taxon>
        <taxon>Cyanophyceae</taxon>
        <taxon>Leptolyngbyales</taxon>
        <taxon>Trichocoleusaceae</taxon>
        <taxon>Trichocoleus</taxon>
    </lineage>
</organism>
<comment type="similarity">
    <text evidence="1 3 5">Belongs to the aldehyde dehydrogenase family.</text>
</comment>
<comment type="caution">
    <text evidence="7">The sequence shown here is derived from an EMBL/GenBank/DDBJ whole genome shotgun (WGS) entry which is preliminary data.</text>
</comment>
<dbReference type="InterPro" id="IPR029510">
    <property type="entry name" value="Ald_DH_CS_GLU"/>
</dbReference>
<dbReference type="PANTHER" id="PTHR43570:SF16">
    <property type="entry name" value="ALDEHYDE DEHYDROGENASE TYPE III, ISOFORM Q"/>
    <property type="match status" value="1"/>
</dbReference>
<protein>
    <recommendedName>
        <fullName evidence="3">Aldehyde dehydrogenase</fullName>
    </recommendedName>
</protein>
<evidence type="ECO:0000259" key="6">
    <source>
        <dbReference type="Pfam" id="PF00171"/>
    </source>
</evidence>